<dbReference type="PANTHER" id="PTHR30348">
    <property type="entry name" value="UNCHARACTERIZED PROTEIN YECE"/>
    <property type="match status" value="1"/>
</dbReference>
<protein>
    <submittedName>
        <fullName evidence="1">DUF72 domain-containing protein</fullName>
    </submittedName>
</protein>
<dbReference type="SUPFAM" id="SSF117396">
    <property type="entry name" value="TM1631-like"/>
    <property type="match status" value="1"/>
</dbReference>
<name>A0A7S5UVI9_9CAUD</name>
<gene>
    <name evidence="1" type="ORF">EVB93_266</name>
</gene>
<keyword evidence="2" id="KW-1185">Reference proteome</keyword>
<reference evidence="1 2" key="1">
    <citation type="submission" date="2020-01" db="EMBL/GenBank/DDBJ databases">
        <title>Patterns of diversity and host range of bacteriophage communities associated with bean-nodulatin bacteria.</title>
        <authorList>
            <person name="Vann Cauwenberghe J."/>
            <person name="Santamaria R.I."/>
            <person name="Bustos P."/>
            <person name="Juarez S."/>
            <person name="Gonzalez V."/>
        </authorList>
    </citation>
    <scope>NUCLEOTIDE SEQUENCE [LARGE SCALE GENOMIC DNA]</scope>
</reference>
<proteinExistence type="predicted"/>
<sequence>MARCYVGCSGFSYNHWNDNFYPAGVERFSFYTSQFDSLEINSSFYRLPSASVFYSWYRRSPAHMTFTVKAPQTITHRKKLKDADDIVQRFYENTLELGDKMKCVLWQLPPNFSIRMYDRVKKFCDSIHNRFPNSAFEFRHPSWMQTHVPQLLSAYDFEFVRTDFHKYVNVSMDGSSSKFQYYRLHGPTGQYHGRYTDEFLENIADRLTDGSFVFFDNDSGGQAPRDAKRLIKILETRNEIKL</sequence>
<evidence type="ECO:0000313" key="2">
    <source>
        <dbReference type="Proteomes" id="UP000629603"/>
    </source>
</evidence>
<dbReference type="PANTHER" id="PTHR30348:SF4">
    <property type="entry name" value="DUF72 DOMAIN-CONTAINING PROTEIN"/>
    <property type="match status" value="1"/>
</dbReference>
<dbReference type="Gene3D" id="3.20.20.410">
    <property type="entry name" value="Protein of unknown function UPF0759"/>
    <property type="match status" value="1"/>
</dbReference>
<dbReference type="InterPro" id="IPR036520">
    <property type="entry name" value="UPF0759_sf"/>
</dbReference>
<dbReference type="EMBL" id="MN988521">
    <property type="protein sequence ID" value="QIG71373.1"/>
    <property type="molecule type" value="Genomic_DNA"/>
</dbReference>
<evidence type="ECO:0000313" key="1">
    <source>
        <dbReference type="EMBL" id="QIG71373.1"/>
    </source>
</evidence>
<dbReference type="Pfam" id="PF01904">
    <property type="entry name" value="DUF72"/>
    <property type="match status" value="1"/>
</dbReference>
<accession>A0A7S5UVI9</accession>
<dbReference type="Proteomes" id="UP000629603">
    <property type="component" value="Segment"/>
</dbReference>
<dbReference type="InterPro" id="IPR002763">
    <property type="entry name" value="DUF72"/>
</dbReference>
<organism evidence="1 2">
    <name type="scientific">Rhizobium phage RHph_TM30</name>
    <dbReference type="NCBI Taxonomy" id="2509764"/>
    <lineage>
        <taxon>Viruses</taxon>
        <taxon>Duplodnaviria</taxon>
        <taxon>Heunggongvirae</taxon>
        <taxon>Uroviricota</taxon>
        <taxon>Caudoviricetes</taxon>
        <taxon>Kleczkowskaviridae</taxon>
        <taxon>Cuauhnahuacvirus</taxon>
        <taxon>Cuauhnahuacvirus TM30</taxon>
    </lineage>
</organism>